<evidence type="ECO:0000313" key="2">
    <source>
        <dbReference type="EMBL" id="HJC84350.1"/>
    </source>
</evidence>
<reference evidence="2" key="2">
    <citation type="submission" date="2021-04" db="EMBL/GenBank/DDBJ databases">
        <authorList>
            <person name="Gilroy R."/>
        </authorList>
    </citation>
    <scope>NUCLEOTIDE SEQUENCE</scope>
    <source>
        <strain evidence="2">ChiHjej13B12-4958</strain>
    </source>
</reference>
<keyword evidence="1" id="KW-0472">Membrane</keyword>
<protein>
    <submittedName>
        <fullName evidence="2">Uncharacterized protein</fullName>
    </submittedName>
</protein>
<accession>A0A9D2QB62</accession>
<gene>
    <name evidence="2" type="ORF">H9751_02135</name>
</gene>
<name>A0A9D2QB62_9CORY</name>
<sequence length="186" mass="20498">MADDRPQLSHSAVNHTTSRRITARGHLVALLILTVVSLVLVRALGVVGVLLACAVVVVGTALVLRRDSVHELESLRNSVALSSTDVSVVLDDWETFRRSHAPEHVRDREVHRPTLLDPASEVSSVRRFHSAADACEQFLNELPDRARELTDVSSLTALLTETDQRAVALSSMWERARRDAAEARRG</sequence>
<comment type="caution">
    <text evidence="2">The sequence shown here is derived from an EMBL/GenBank/DDBJ whole genome shotgun (WGS) entry which is preliminary data.</text>
</comment>
<dbReference type="AlphaFoldDB" id="A0A9D2QB62"/>
<organism evidence="2 3">
    <name type="scientific">Candidatus Corynebacterium faecigallinarum</name>
    <dbReference type="NCBI Taxonomy" id="2838528"/>
    <lineage>
        <taxon>Bacteria</taxon>
        <taxon>Bacillati</taxon>
        <taxon>Actinomycetota</taxon>
        <taxon>Actinomycetes</taxon>
        <taxon>Mycobacteriales</taxon>
        <taxon>Corynebacteriaceae</taxon>
        <taxon>Corynebacterium</taxon>
    </lineage>
</organism>
<dbReference type="Proteomes" id="UP000823858">
    <property type="component" value="Unassembled WGS sequence"/>
</dbReference>
<reference evidence="2" key="1">
    <citation type="journal article" date="2021" name="PeerJ">
        <title>Extensive microbial diversity within the chicken gut microbiome revealed by metagenomics and culture.</title>
        <authorList>
            <person name="Gilroy R."/>
            <person name="Ravi A."/>
            <person name="Getino M."/>
            <person name="Pursley I."/>
            <person name="Horton D.L."/>
            <person name="Alikhan N.F."/>
            <person name="Baker D."/>
            <person name="Gharbi K."/>
            <person name="Hall N."/>
            <person name="Watson M."/>
            <person name="Adriaenssens E.M."/>
            <person name="Foster-Nyarko E."/>
            <person name="Jarju S."/>
            <person name="Secka A."/>
            <person name="Antonio M."/>
            <person name="Oren A."/>
            <person name="Chaudhuri R.R."/>
            <person name="La Ragione R."/>
            <person name="Hildebrand F."/>
            <person name="Pallen M.J."/>
        </authorList>
    </citation>
    <scope>NUCLEOTIDE SEQUENCE</scope>
    <source>
        <strain evidence="2">ChiHjej13B12-4958</strain>
    </source>
</reference>
<keyword evidence="1" id="KW-1133">Transmembrane helix</keyword>
<evidence type="ECO:0000256" key="1">
    <source>
        <dbReference type="SAM" id="Phobius"/>
    </source>
</evidence>
<feature type="transmembrane region" description="Helical" evidence="1">
    <location>
        <begin position="21"/>
        <end position="40"/>
    </location>
</feature>
<keyword evidence="1" id="KW-0812">Transmembrane</keyword>
<dbReference type="EMBL" id="DWVP01000004">
    <property type="protein sequence ID" value="HJC84350.1"/>
    <property type="molecule type" value="Genomic_DNA"/>
</dbReference>
<proteinExistence type="predicted"/>
<evidence type="ECO:0000313" key="3">
    <source>
        <dbReference type="Proteomes" id="UP000823858"/>
    </source>
</evidence>
<feature type="transmembrane region" description="Helical" evidence="1">
    <location>
        <begin position="46"/>
        <end position="64"/>
    </location>
</feature>